<evidence type="ECO:0000313" key="1">
    <source>
        <dbReference type="EMBL" id="KAK7493067.1"/>
    </source>
</evidence>
<sequence length="114" mass="12911">MWDTAPYEVKFPAISWETAATVKLLILLSTIRRNHISSISAIPVITLGPLTTNVENIHNLREDARTECETTTLILRDSAKLWRPYTRKLDRVRNCDDALGDTTSQTECETIPVL</sequence>
<name>A0ABD0L0Z5_9CAEN</name>
<comment type="caution">
    <text evidence="1">The sequence shown here is derived from an EMBL/GenBank/DDBJ whole genome shotgun (WGS) entry which is preliminary data.</text>
</comment>
<dbReference type="AlphaFoldDB" id="A0ABD0L0Z5"/>
<protein>
    <submittedName>
        <fullName evidence="1">Uncharacterized protein</fullName>
    </submittedName>
</protein>
<accession>A0ABD0L0Z5</accession>
<reference evidence="1 2" key="1">
    <citation type="journal article" date="2023" name="Sci. Data">
        <title>Genome assembly of the Korean intertidal mud-creeper Batillaria attramentaria.</title>
        <authorList>
            <person name="Patra A.K."/>
            <person name="Ho P.T."/>
            <person name="Jun S."/>
            <person name="Lee S.J."/>
            <person name="Kim Y."/>
            <person name="Won Y.J."/>
        </authorList>
    </citation>
    <scope>NUCLEOTIDE SEQUENCE [LARGE SCALE GENOMIC DNA]</scope>
    <source>
        <strain evidence="1">Wonlab-2016</strain>
    </source>
</reference>
<organism evidence="1 2">
    <name type="scientific">Batillaria attramentaria</name>
    <dbReference type="NCBI Taxonomy" id="370345"/>
    <lineage>
        <taxon>Eukaryota</taxon>
        <taxon>Metazoa</taxon>
        <taxon>Spiralia</taxon>
        <taxon>Lophotrochozoa</taxon>
        <taxon>Mollusca</taxon>
        <taxon>Gastropoda</taxon>
        <taxon>Caenogastropoda</taxon>
        <taxon>Sorbeoconcha</taxon>
        <taxon>Cerithioidea</taxon>
        <taxon>Batillariidae</taxon>
        <taxon>Batillaria</taxon>
    </lineage>
</organism>
<proteinExistence type="predicted"/>
<gene>
    <name evidence="1" type="ORF">BaRGS_00015797</name>
</gene>
<keyword evidence="2" id="KW-1185">Reference proteome</keyword>
<dbReference type="Proteomes" id="UP001519460">
    <property type="component" value="Unassembled WGS sequence"/>
</dbReference>
<dbReference type="EMBL" id="JACVVK020000097">
    <property type="protein sequence ID" value="KAK7493067.1"/>
    <property type="molecule type" value="Genomic_DNA"/>
</dbReference>
<evidence type="ECO:0000313" key="2">
    <source>
        <dbReference type="Proteomes" id="UP001519460"/>
    </source>
</evidence>